<dbReference type="Proteomes" id="UP000199103">
    <property type="component" value="Chromosome I"/>
</dbReference>
<dbReference type="RefSeq" id="WP_091523071.1">
    <property type="nucleotide sequence ID" value="NZ_LT629772.1"/>
</dbReference>
<evidence type="ECO:0000256" key="4">
    <source>
        <dbReference type="SAM" id="MobiDB-lite"/>
    </source>
</evidence>
<dbReference type="InterPro" id="IPR027417">
    <property type="entry name" value="P-loop_NTPase"/>
</dbReference>
<feature type="region of interest" description="Disordered" evidence="4">
    <location>
        <begin position="1"/>
        <end position="21"/>
    </location>
</feature>
<dbReference type="AlphaFoldDB" id="A0A1H1RTJ0"/>
<evidence type="ECO:0000313" key="6">
    <source>
        <dbReference type="EMBL" id="SDS38994.1"/>
    </source>
</evidence>
<accession>A0A1H1RTJ0</accession>
<dbReference type="InterPro" id="IPR003593">
    <property type="entry name" value="AAA+_ATPase"/>
</dbReference>
<keyword evidence="3 6" id="KW-0067">ATP-binding</keyword>
<dbReference type="STRING" id="630515.SAMN04489812_1760"/>
<dbReference type="CDD" id="cd03293">
    <property type="entry name" value="ABC_NrtD_SsuB_transporters"/>
    <property type="match status" value="1"/>
</dbReference>
<dbReference type="SUPFAM" id="SSF52540">
    <property type="entry name" value="P-loop containing nucleoside triphosphate hydrolases"/>
    <property type="match status" value="1"/>
</dbReference>
<organism evidence="6 7">
    <name type="scientific">Microlunatus soli</name>
    <dbReference type="NCBI Taxonomy" id="630515"/>
    <lineage>
        <taxon>Bacteria</taxon>
        <taxon>Bacillati</taxon>
        <taxon>Actinomycetota</taxon>
        <taxon>Actinomycetes</taxon>
        <taxon>Propionibacteriales</taxon>
        <taxon>Propionibacteriaceae</taxon>
        <taxon>Microlunatus</taxon>
    </lineage>
</organism>
<evidence type="ECO:0000256" key="2">
    <source>
        <dbReference type="ARBA" id="ARBA00022741"/>
    </source>
</evidence>
<evidence type="ECO:0000256" key="3">
    <source>
        <dbReference type="ARBA" id="ARBA00022840"/>
    </source>
</evidence>
<dbReference type="InterPro" id="IPR017871">
    <property type="entry name" value="ABC_transporter-like_CS"/>
</dbReference>
<dbReference type="PANTHER" id="PTHR42788:SF13">
    <property type="entry name" value="ALIPHATIC SULFONATES IMPORT ATP-BINDING PROTEIN SSUB"/>
    <property type="match status" value="1"/>
</dbReference>
<dbReference type="GO" id="GO:0016887">
    <property type="term" value="F:ATP hydrolysis activity"/>
    <property type="evidence" value="ECO:0007669"/>
    <property type="project" value="InterPro"/>
</dbReference>
<feature type="domain" description="ABC transporter" evidence="5">
    <location>
        <begin position="26"/>
        <end position="258"/>
    </location>
</feature>
<dbReference type="PANTHER" id="PTHR42788">
    <property type="entry name" value="TAURINE IMPORT ATP-BINDING PROTEIN-RELATED"/>
    <property type="match status" value="1"/>
</dbReference>
<sequence>MSDQPSFRPPEGDRPRTPVRSAPSKVVFSGLVKSYPTRSGDVLALDGIDLDIAENEFVTIVGTSGCGKSTLLSIAAGLQQPTAGELLVDGEPVTGPGRDRGVVLQSYTLYPWLTAQKNVEFALRDEPGLSVRQRAEVAREHLELVGLADFAGKYPAELSGGMRQRVAIARSLSYRPSLLLMDEPFGALDALTRRVMQELLTDIWEKHRLTVVFITHDVEEAVFISDRVVIMSNRPGTIKRIVPVDLPRPREHAMIAEARFRELYGEVLEQIHEESLGHVRAAG</sequence>
<evidence type="ECO:0000313" key="7">
    <source>
        <dbReference type="Proteomes" id="UP000199103"/>
    </source>
</evidence>
<reference evidence="6 7" key="1">
    <citation type="submission" date="2016-10" db="EMBL/GenBank/DDBJ databases">
        <authorList>
            <person name="de Groot N.N."/>
        </authorList>
    </citation>
    <scope>NUCLEOTIDE SEQUENCE [LARGE SCALE GENOMIC DNA]</scope>
    <source>
        <strain evidence="6 7">DSM 21800</strain>
    </source>
</reference>
<dbReference type="Gene3D" id="3.40.50.300">
    <property type="entry name" value="P-loop containing nucleotide triphosphate hydrolases"/>
    <property type="match status" value="1"/>
</dbReference>
<evidence type="ECO:0000259" key="5">
    <source>
        <dbReference type="PROSITE" id="PS50893"/>
    </source>
</evidence>
<dbReference type="InterPro" id="IPR050166">
    <property type="entry name" value="ABC_transporter_ATP-bind"/>
</dbReference>
<dbReference type="Pfam" id="PF00005">
    <property type="entry name" value="ABC_tran"/>
    <property type="match status" value="1"/>
</dbReference>
<dbReference type="GO" id="GO:0005524">
    <property type="term" value="F:ATP binding"/>
    <property type="evidence" value="ECO:0007669"/>
    <property type="project" value="UniProtKB-KW"/>
</dbReference>
<dbReference type="PROSITE" id="PS50893">
    <property type="entry name" value="ABC_TRANSPORTER_2"/>
    <property type="match status" value="1"/>
</dbReference>
<proteinExistence type="predicted"/>
<dbReference type="InterPro" id="IPR003439">
    <property type="entry name" value="ABC_transporter-like_ATP-bd"/>
</dbReference>
<name>A0A1H1RTJ0_9ACTN</name>
<dbReference type="OrthoDB" id="8773773at2"/>
<dbReference type="EMBL" id="LT629772">
    <property type="protein sequence ID" value="SDS38994.1"/>
    <property type="molecule type" value="Genomic_DNA"/>
</dbReference>
<protein>
    <submittedName>
        <fullName evidence="6">NitT/TauT family transport system ATP-binding protein</fullName>
    </submittedName>
</protein>
<dbReference type="SMART" id="SM00382">
    <property type="entry name" value="AAA"/>
    <property type="match status" value="1"/>
</dbReference>
<keyword evidence="2" id="KW-0547">Nucleotide-binding</keyword>
<keyword evidence="1" id="KW-0813">Transport</keyword>
<dbReference type="PROSITE" id="PS00211">
    <property type="entry name" value="ABC_TRANSPORTER_1"/>
    <property type="match status" value="1"/>
</dbReference>
<gene>
    <name evidence="6" type="ORF">SAMN04489812_1760</name>
</gene>
<evidence type="ECO:0000256" key="1">
    <source>
        <dbReference type="ARBA" id="ARBA00022448"/>
    </source>
</evidence>
<keyword evidence="7" id="KW-1185">Reference proteome</keyword>